<organism evidence="2 3">
    <name type="scientific">Companilactobacillus nuruki</name>
    <dbReference type="NCBI Taxonomy" id="1993540"/>
    <lineage>
        <taxon>Bacteria</taxon>
        <taxon>Bacillati</taxon>
        <taxon>Bacillota</taxon>
        <taxon>Bacilli</taxon>
        <taxon>Lactobacillales</taxon>
        <taxon>Lactobacillaceae</taxon>
        <taxon>Companilactobacillus</taxon>
    </lineage>
</organism>
<accession>A0A2N7AV29</accession>
<reference evidence="2 3" key="1">
    <citation type="submission" date="2017-05" db="EMBL/GenBank/DDBJ databases">
        <title>Lactobacillus nurukis nov., sp. nov., isolated from nuruk.</title>
        <authorList>
            <person name="Kim S.-J."/>
        </authorList>
    </citation>
    <scope>NUCLEOTIDE SEQUENCE [LARGE SCALE GENOMIC DNA]</scope>
    <source>
        <strain evidence="2 3">SYF10-1a</strain>
    </source>
</reference>
<dbReference type="RefSeq" id="WP_102195845.1">
    <property type="nucleotide sequence ID" value="NZ_NIPR01000011.1"/>
</dbReference>
<dbReference type="OrthoDB" id="2310064at2"/>
<evidence type="ECO:0000313" key="2">
    <source>
        <dbReference type="EMBL" id="PMD71470.1"/>
    </source>
</evidence>
<dbReference type="EMBL" id="NIPR01000011">
    <property type="protein sequence ID" value="PMD71470.1"/>
    <property type="molecule type" value="Genomic_DNA"/>
</dbReference>
<dbReference type="Proteomes" id="UP000235649">
    <property type="component" value="Unassembled WGS sequence"/>
</dbReference>
<evidence type="ECO:0000256" key="1">
    <source>
        <dbReference type="SAM" id="MobiDB-lite"/>
    </source>
</evidence>
<keyword evidence="3" id="KW-1185">Reference proteome</keyword>
<feature type="compositionally biased region" description="Basic and acidic residues" evidence="1">
    <location>
        <begin position="1"/>
        <end position="10"/>
    </location>
</feature>
<name>A0A2N7AV29_9LACO</name>
<proteinExistence type="predicted"/>
<dbReference type="AlphaFoldDB" id="A0A2N7AV29"/>
<protein>
    <submittedName>
        <fullName evidence="2">Uncharacterized protein</fullName>
    </submittedName>
</protein>
<feature type="region of interest" description="Disordered" evidence="1">
    <location>
        <begin position="1"/>
        <end position="21"/>
    </location>
</feature>
<evidence type="ECO:0000313" key="3">
    <source>
        <dbReference type="Proteomes" id="UP000235649"/>
    </source>
</evidence>
<sequence>MTDIRIRNDDEYSPVGDCEPYDKYVDDKGTDAINKDVDAIDQALETFGKSSENIGYANGTIGEIYERLDGVTNPDDRDAFNSQIQRISDKRDGAKNIRDQAREDVKRAFEHYYS</sequence>
<gene>
    <name evidence="2" type="ORF">CBP76_04995</name>
</gene>
<comment type="caution">
    <text evidence="2">The sequence shown here is derived from an EMBL/GenBank/DDBJ whole genome shotgun (WGS) entry which is preliminary data.</text>
</comment>